<sequence length="177" mass="20204">MGVTTDRLVISRLDSGRLGQQLCGFHHGRRLKTTAQRARRDDKRRLRVALGKRVVFAMELRIRQKRYDSTSQARQQQLHEVRRIRETQQDAISSAKAAVSQHLPETRSAVMDLAMGDDARRIVGRAVVPCRFRCPLSEQAREIPIPHCRMTALALRRDVRGPPPDIVSARNLWGSDH</sequence>
<dbReference type="Proteomes" id="UP000466396">
    <property type="component" value="Chromosome"/>
</dbReference>
<dbReference type="KEGG" id="mlj:MLAC_28870"/>
<protein>
    <submittedName>
        <fullName evidence="1">Uncharacterized protein</fullName>
    </submittedName>
</protein>
<evidence type="ECO:0000313" key="1">
    <source>
        <dbReference type="EMBL" id="BBX97593.1"/>
    </source>
</evidence>
<keyword evidence="2" id="KW-1185">Reference proteome</keyword>
<proteinExistence type="predicted"/>
<reference evidence="1 2" key="1">
    <citation type="journal article" date="2019" name="Emerg. Microbes Infect.">
        <title>Comprehensive subspecies identification of 175 nontuberculous mycobacteria species based on 7547 genomic profiles.</title>
        <authorList>
            <person name="Matsumoto Y."/>
            <person name="Kinjo T."/>
            <person name="Motooka D."/>
            <person name="Nabeya D."/>
            <person name="Jung N."/>
            <person name="Uechi K."/>
            <person name="Horii T."/>
            <person name="Iida T."/>
            <person name="Fujita J."/>
            <person name="Nakamura S."/>
        </authorList>
    </citation>
    <scope>NUCLEOTIDE SEQUENCE [LARGE SCALE GENOMIC DNA]</scope>
    <source>
        <strain evidence="1 2">JCM 15657</strain>
    </source>
</reference>
<name>A0A7I7NMU0_9MYCO</name>
<accession>A0A7I7NMU0</accession>
<evidence type="ECO:0000313" key="2">
    <source>
        <dbReference type="Proteomes" id="UP000466396"/>
    </source>
</evidence>
<organism evidence="1 2">
    <name type="scientific">Mycobacterium lacus</name>
    <dbReference type="NCBI Taxonomy" id="169765"/>
    <lineage>
        <taxon>Bacteria</taxon>
        <taxon>Bacillati</taxon>
        <taxon>Actinomycetota</taxon>
        <taxon>Actinomycetes</taxon>
        <taxon>Mycobacteriales</taxon>
        <taxon>Mycobacteriaceae</taxon>
        <taxon>Mycobacterium</taxon>
    </lineage>
</organism>
<dbReference type="AlphaFoldDB" id="A0A7I7NMU0"/>
<dbReference type="EMBL" id="AP022581">
    <property type="protein sequence ID" value="BBX97593.1"/>
    <property type="molecule type" value="Genomic_DNA"/>
</dbReference>
<gene>
    <name evidence="1" type="ORF">MLAC_28870</name>
</gene>